<dbReference type="EMBL" id="JAUEDM010000001">
    <property type="protein sequence ID" value="KAK3329340.1"/>
    <property type="molecule type" value="Genomic_DNA"/>
</dbReference>
<proteinExistence type="predicted"/>
<dbReference type="AlphaFoldDB" id="A0AAE0IQS8"/>
<comment type="caution">
    <text evidence="2">The sequence shown here is derived from an EMBL/GenBank/DDBJ whole genome shotgun (WGS) entry which is preliminary data.</text>
</comment>
<protein>
    <submittedName>
        <fullName evidence="2">Uncharacterized protein</fullName>
    </submittedName>
</protein>
<accession>A0AAE0IQS8</accession>
<evidence type="ECO:0000256" key="1">
    <source>
        <dbReference type="SAM" id="MobiDB-lite"/>
    </source>
</evidence>
<name>A0AAE0IQS8_9PEZI</name>
<feature type="region of interest" description="Disordered" evidence="1">
    <location>
        <begin position="48"/>
        <end position="71"/>
    </location>
</feature>
<gene>
    <name evidence="2" type="ORF">B0H66DRAFT_596928</name>
</gene>
<evidence type="ECO:0000313" key="2">
    <source>
        <dbReference type="EMBL" id="KAK3329340.1"/>
    </source>
</evidence>
<sequence>MKFRPAFEDACIPVKPQLHTSKHHHVYNGARSLPLFTWVRSSLMMPMTTRPSTTEAGQGRDRIIPERNRATPSSSSSAVIYEVKLYYAHNRACTVYRSWDDFARLSKGPTSSYNTMATPLCVERHVHGPCLHKFLREVLERWPHEASVEYFLRRRMGDCGGAGI</sequence>
<dbReference type="Proteomes" id="UP001283341">
    <property type="component" value="Unassembled WGS sequence"/>
</dbReference>
<evidence type="ECO:0000313" key="3">
    <source>
        <dbReference type="Proteomes" id="UP001283341"/>
    </source>
</evidence>
<reference evidence="2" key="1">
    <citation type="journal article" date="2023" name="Mol. Phylogenet. Evol.">
        <title>Genome-scale phylogeny and comparative genomics of the fungal order Sordariales.</title>
        <authorList>
            <person name="Hensen N."/>
            <person name="Bonometti L."/>
            <person name="Westerberg I."/>
            <person name="Brannstrom I.O."/>
            <person name="Guillou S."/>
            <person name="Cros-Aarteil S."/>
            <person name="Calhoun S."/>
            <person name="Haridas S."/>
            <person name="Kuo A."/>
            <person name="Mondo S."/>
            <person name="Pangilinan J."/>
            <person name="Riley R."/>
            <person name="LaButti K."/>
            <person name="Andreopoulos B."/>
            <person name="Lipzen A."/>
            <person name="Chen C."/>
            <person name="Yan M."/>
            <person name="Daum C."/>
            <person name="Ng V."/>
            <person name="Clum A."/>
            <person name="Steindorff A."/>
            <person name="Ohm R.A."/>
            <person name="Martin F."/>
            <person name="Silar P."/>
            <person name="Natvig D.O."/>
            <person name="Lalanne C."/>
            <person name="Gautier V."/>
            <person name="Ament-Velasquez S.L."/>
            <person name="Kruys A."/>
            <person name="Hutchinson M.I."/>
            <person name="Powell A.J."/>
            <person name="Barry K."/>
            <person name="Miller A.N."/>
            <person name="Grigoriev I.V."/>
            <person name="Debuchy R."/>
            <person name="Gladieux P."/>
            <person name="Hiltunen Thoren M."/>
            <person name="Johannesson H."/>
        </authorList>
    </citation>
    <scope>NUCLEOTIDE SEQUENCE</scope>
    <source>
        <strain evidence="2">CBS 118394</strain>
    </source>
</reference>
<organism evidence="2 3">
    <name type="scientific">Apodospora peruviana</name>
    <dbReference type="NCBI Taxonomy" id="516989"/>
    <lineage>
        <taxon>Eukaryota</taxon>
        <taxon>Fungi</taxon>
        <taxon>Dikarya</taxon>
        <taxon>Ascomycota</taxon>
        <taxon>Pezizomycotina</taxon>
        <taxon>Sordariomycetes</taxon>
        <taxon>Sordariomycetidae</taxon>
        <taxon>Sordariales</taxon>
        <taxon>Lasiosphaeriaceae</taxon>
        <taxon>Apodospora</taxon>
    </lineage>
</organism>
<keyword evidence="3" id="KW-1185">Reference proteome</keyword>
<feature type="compositionally biased region" description="Basic and acidic residues" evidence="1">
    <location>
        <begin position="58"/>
        <end position="69"/>
    </location>
</feature>
<reference evidence="2" key="2">
    <citation type="submission" date="2023-06" db="EMBL/GenBank/DDBJ databases">
        <authorList>
            <consortium name="Lawrence Berkeley National Laboratory"/>
            <person name="Haridas S."/>
            <person name="Hensen N."/>
            <person name="Bonometti L."/>
            <person name="Westerberg I."/>
            <person name="Brannstrom I.O."/>
            <person name="Guillou S."/>
            <person name="Cros-Aarteil S."/>
            <person name="Calhoun S."/>
            <person name="Kuo A."/>
            <person name="Mondo S."/>
            <person name="Pangilinan J."/>
            <person name="Riley R."/>
            <person name="Labutti K."/>
            <person name="Andreopoulos B."/>
            <person name="Lipzen A."/>
            <person name="Chen C."/>
            <person name="Yanf M."/>
            <person name="Daum C."/>
            <person name="Ng V."/>
            <person name="Clum A."/>
            <person name="Steindorff A."/>
            <person name="Ohm R."/>
            <person name="Martin F."/>
            <person name="Silar P."/>
            <person name="Natvig D."/>
            <person name="Lalanne C."/>
            <person name="Gautier V."/>
            <person name="Ament-Velasquez S.L."/>
            <person name="Kruys A."/>
            <person name="Hutchinson M.I."/>
            <person name="Powell A.J."/>
            <person name="Barry K."/>
            <person name="Miller A.N."/>
            <person name="Grigoriev I.V."/>
            <person name="Debuchy R."/>
            <person name="Gladieux P."/>
            <person name="Thoren M.H."/>
            <person name="Johannesson H."/>
        </authorList>
    </citation>
    <scope>NUCLEOTIDE SEQUENCE</scope>
    <source>
        <strain evidence="2">CBS 118394</strain>
    </source>
</reference>